<name>A0A5C4SF22_9FLAO</name>
<protein>
    <submittedName>
        <fullName evidence="1">Uncharacterized protein</fullName>
    </submittedName>
</protein>
<dbReference type="RefSeq" id="WP_139698620.1">
    <property type="nucleotide sequence ID" value="NZ_CP074074.1"/>
</dbReference>
<proteinExistence type="predicted"/>
<dbReference type="Proteomes" id="UP000308713">
    <property type="component" value="Unassembled WGS sequence"/>
</dbReference>
<accession>A0A5C4SF22</accession>
<sequence>MQTRDYDCYILIEALKGFRLLNEDFTAVIPAQETNGYTNLYANSIAVSFLHDMEDEQLNAIHFFEDHQKTIIDTISAHLSKTFKDPKKELGLDCINILNEHKDGICYVAYRFLDASGNKFYVKLHKNKVINNRNFFLRFLNKIYNTIYS</sequence>
<dbReference type="AlphaFoldDB" id="A0A5C4SF22"/>
<organism evidence="1 2">
    <name type="scientific">Allotamlana fucoidanivorans</name>
    <dbReference type="NCBI Taxonomy" id="2583814"/>
    <lineage>
        <taxon>Bacteria</taxon>
        <taxon>Pseudomonadati</taxon>
        <taxon>Bacteroidota</taxon>
        <taxon>Flavobacteriia</taxon>
        <taxon>Flavobacteriales</taxon>
        <taxon>Flavobacteriaceae</taxon>
        <taxon>Allotamlana</taxon>
    </lineage>
</organism>
<dbReference type="EMBL" id="VDCS01000016">
    <property type="protein sequence ID" value="TNJ41910.1"/>
    <property type="molecule type" value="Genomic_DNA"/>
</dbReference>
<evidence type="ECO:0000313" key="2">
    <source>
        <dbReference type="Proteomes" id="UP000308713"/>
    </source>
</evidence>
<reference evidence="1 2" key="1">
    <citation type="submission" date="2019-05" db="EMBL/GenBank/DDBJ databases">
        <title>Tamlana fucoidanivorans sp. nov., isolated from the surface of algae collected from Fujian province in China.</title>
        <authorList>
            <person name="Li J."/>
        </authorList>
    </citation>
    <scope>NUCLEOTIDE SEQUENCE [LARGE SCALE GENOMIC DNA]</scope>
    <source>
        <strain evidence="1 2">CW2-9</strain>
    </source>
</reference>
<dbReference type="OrthoDB" id="1202643at2"/>
<comment type="caution">
    <text evidence="1">The sequence shown here is derived from an EMBL/GenBank/DDBJ whole genome shotgun (WGS) entry which is preliminary data.</text>
</comment>
<gene>
    <name evidence="1" type="ORF">FGF67_15235</name>
</gene>
<evidence type="ECO:0000313" key="1">
    <source>
        <dbReference type="EMBL" id="TNJ41910.1"/>
    </source>
</evidence>
<keyword evidence="2" id="KW-1185">Reference proteome</keyword>